<dbReference type="GO" id="GO:0017128">
    <property type="term" value="F:phospholipid scramblase activity"/>
    <property type="evidence" value="ECO:0007669"/>
    <property type="project" value="InterPro"/>
</dbReference>
<dbReference type="InterPro" id="IPR005552">
    <property type="entry name" value="Scramblase"/>
</dbReference>
<comment type="similarity">
    <text evidence="1 2">Belongs to the phospholipid scramblase family.</text>
</comment>
<protein>
    <recommendedName>
        <fullName evidence="2">Phospholipid scramblase</fullName>
    </recommendedName>
</protein>
<gene>
    <name evidence="4" type="ORF">AFUS01_LOCUS14318</name>
</gene>
<name>A0A8J2P4K5_9HEXA</name>
<evidence type="ECO:0000256" key="2">
    <source>
        <dbReference type="RuleBase" id="RU363116"/>
    </source>
</evidence>
<dbReference type="Proteomes" id="UP000708208">
    <property type="component" value="Unassembled WGS sequence"/>
</dbReference>
<evidence type="ECO:0000313" key="4">
    <source>
        <dbReference type="EMBL" id="CAG7725356.1"/>
    </source>
</evidence>
<dbReference type="PANTHER" id="PTHR23248">
    <property type="entry name" value="PHOSPHOLIPID SCRAMBLASE-RELATED"/>
    <property type="match status" value="1"/>
</dbReference>
<keyword evidence="2" id="KW-0106">Calcium</keyword>
<proteinExistence type="inferred from homology"/>
<dbReference type="PANTHER" id="PTHR23248:SF9">
    <property type="entry name" value="PHOSPHOLIPID SCRAMBLASE"/>
    <property type="match status" value="1"/>
</dbReference>
<dbReference type="GO" id="GO:0005886">
    <property type="term" value="C:plasma membrane"/>
    <property type="evidence" value="ECO:0007669"/>
    <property type="project" value="TreeGrafter"/>
</dbReference>
<reference evidence="4" key="1">
    <citation type="submission" date="2021-06" db="EMBL/GenBank/DDBJ databases">
        <authorList>
            <person name="Hodson N. C."/>
            <person name="Mongue J. A."/>
            <person name="Jaron S. K."/>
        </authorList>
    </citation>
    <scope>NUCLEOTIDE SEQUENCE</scope>
</reference>
<keyword evidence="2" id="KW-0564">Palmitate</keyword>
<feature type="region of interest" description="Disordered" evidence="3">
    <location>
        <begin position="1"/>
        <end position="55"/>
    </location>
</feature>
<evidence type="ECO:0000256" key="1">
    <source>
        <dbReference type="ARBA" id="ARBA00005350"/>
    </source>
</evidence>
<comment type="cofactor">
    <cofactor evidence="2">
        <name>Ca(2+)</name>
        <dbReference type="ChEBI" id="CHEBI:29108"/>
    </cofactor>
</comment>
<evidence type="ECO:0000313" key="5">
    <source>
        <dbReference type="Proteomes" id="UP000708208"/>
    </source>
</evidence>
<organism evidence="4 5">
    <name type="scientific">Allacma fusca</name>
    <dbReference type="NCBI Taxonomy" id="39272"/>
    <lineage>
        <taxon>Eukaryota</taxon>
        <taxon>Metazoa</taxon>
        <taxon>Ecdysozoa</taxon>
        <taxon>Arthropoda</taxon>
        <taxon>Hexapoda</taxon>
        <taxon>Collembola</taxon>
        <taxon>Symphypleona</taxon>
        <taxon>Sminthuridae</taxon>
        <taxon>Allacma</taxon>
    </lineage>
</organism>
<comment type="caution">
    <text evidence="4">The sequence shown here is derived from an EMBL/GenBank/DDBJ whole genome shotgun (WGS) entry which is preliminary data.</text>
</comment>
<accession>A0A8J2P4K5</accession>
<sequence length="343" mass="39168">MKPAGPARGGPDQLNVKLNVDDSQHSQKDRKESAPKLTKSRRFSRVDEHGHHHGTMYEVTNVPAIHGHTVPIKEKIKALRILKYEDFVLVRQYFDDIEEIAGTNLSNVYMVGFPNRFSFDPEEENQVFFVGEKISCEASWIKTSSRSIVFRVITVEGDTVAYISRNCTPCFCFSNICSCCTYQNLRVTLPDGRHFGTVRKCFHFITPKYAVFNADQKKIFDVSGPTSGNFCPCWLISNIIWKIHACEGENDSAAFIQKTRTPICMETKYNLNFEKTMDVKHKMLLIALVILIDFQHFKRCSTLCQIFTWMLWVILIVCCIAVAFIFIVVCGSKGLMCKELTGR</sequence>
<keyword evidence="5" id="KW-1185">Reference proteome</keyword>
<dbReference type="AlphaFoldDB" id="A0A8J2P4K5"/>
<keyword evidence="2" id="KW-1133">Transmembrane helix</keyword>
<evidence type="ECO:0000256" key="3">
    <source>
        <dbReference type="SAM" id="MobiDB-lite"/>
    </source>
</evidence>
<keyword evidence="2" id="KW-0449">Lipoprotein</keyword>
<feature type="compositionally biased region" description="Basic and acidic residues" evidence="3">
    <location>
        <begin position="19"/>
        <end position="34"/>
    </location>
</feature>
<keyword evidence="2" id="KW-0812">Transmembrane</keyword>
<comment type="function">
    <text evidence="2">May mediate accelerated ATP-independent bidirectional transbilayer migration of phospholipids upon binding calcium ions that results in a loss of phospholipid asymmetry in the plasma membrane.</text>
</comment>
<dbReference type="EMBL" id="CAJVCH010120995">
    <property type="protein sequence ID" value="CAG7725356.1"/>
    <property type="molecule type" value="Genomic_DNA"/>
</dbReference>
<keyword evidence="2" id="KW-0472">Membrane</keyword>
<feature type="transmembrane region" description="Helical" evidence="2">
    <location>
        <begin position="309"/>
        <end position="330"/>
    </location>
</feature>
<dbReference type="Pfam" id="PF03803">
    <property type="entry name" value="Scramblase"/>
    <property type="match status" value="1"/>
</dbReference>